<evidence type="ECO:0000313" key="10">
    <source>
        <dbReference type="Proteomes" id="UP001363151"/>
    </source>
</evidence>
<reference evidence="9 10" key="1">
    <citation type="submission" date="2024-03" db="EMBL/GenBank/DDBJ databases">
        <title>Aureococcus anophagefferens CCMP1851 and Kratosvirus quantuckense: Draft genome of a second virus-susceptible host strain in the model system.</title>
        <authorList>
            <person name="Chase E."/>
            <person name="Truchon A.R."/>
            <person name="Schepens W."/>
            <person name="Wilhelm S.W."/>
        </authorList>
    </citation>
    <scope>NUCLEOTIDE SEQUENCE [LARGE SCALE GENOMIC DNA]</scope>
    <source>
        <strain evidence="9 10">CCMP1851</strain>
    </source>
</reference>
<feature type="transmembrane region" description="Helical" evidence="7">
    <location>
        <begin position="833"/>
        <end position="860"/>
    </location>
</feature>
<keyword evidence="7" id="KW-1133">Transmembrane helix</keyword>
<feature type="compositionally biased region" description="Low complexity" evidence="6">
    <location>
        <begin position="1272"/>
        <end position="1286"/>
    </location>
</feature>
<comment type="similarity">
    <text evidence="1">Belongs to the FMO family.</text>
</comment>
<sequence>MTVSSADLLYDPQVWCYFAILGWSLRGQVRRATRRGLAAACALVGITWFYIFRFTLAYKNGGGANLFDDAYADVLRGPHARSSCQLLTWVVVAFTLAPSRDVLWTGMLGAMSAAYSLSPPDLAPPPRVATLDAACALASLACVAALPRLLDAPAAFGAVLKALHALLVLPRYAPALPGSVDATVFYGAVAVLVGARRDRVSAVPATDCQASIFVDLVACAALSVAAVRRRRGPGVAAAFAAGVRAVPGGALALYLALESAAAAAAPRERTAARFGRVLVVGAGASGLAQGSKRVRNSQLQRLISRPFSTRLATAKTLLEHTDADVVVAERAGTVGGVFADAYEGARMVSSKYVTAFSDFRLGRGAESHLALDAYVAYLERYVDRFGLARKIEFGTTVRAVARAGGRYAVETEAGGVARTRSFDRVAVCSGLHTHPKTPALPGRFRGDVFHSRDYASPGRFAGRRVVVVGAGETAFDVAHGAASAGARAVTMSTRRGFVSVPASFGEGVAPLDCIIANAGTHCWESAWARRVGLHWWITTKFQRLGMLVLGGSSKGWNQWVGASVHMDWTEGRKHIVNKATKCMPLLNRSAKGPAWNPYRFWDSAASRVAVGVDLLDKYEPVKFESDGVAFRSLDGGPDRVVGADVVVFATGYRQKFPFLFGAGAGDDPLPGRHFLVDDAEPDLAFIGFVRPNVGAIPPMAELQAMWWIARLRGDVSDGPGDYALTDRRLDYGVDYGLYMFALAKEMGAAPSLAKWLLAGRPDVVVAAAFGQAHAPLLRLDGPFTRRDAADVCGGELLEPIRMRGILNLVFLGNVLFFGVVNAFLGAVESFDAAFSAIALLSAVIQVLAMPLRAIALLSAAHQGIQVARPRSVKSRTAPRFLRSSLDLLAAKEPAQLDRMSRPRPRSRDRFLRSSASAQDLLAAKEPAQLDDISHGQESLVALSGDSSSSDVEAAASLKGRFLRSSASAQDLLAAKEPAQLDDISHGQDGLAQGRFLRSSASAQDLLAAKEPAQLDDISHGQESLVALSGDSPSSDAEAAASLKGRFLRSSASAQDLLAAKEPAQLDDISHAQESLVALSGDSPSSDAEAAASLKGPLPPLVGVGAGPPRGQGPLPPLVELAQPAQLDDISHAQESLVALSGDSPSSDAEAAASLKGRFLRSSASAQDLLAAKEPAQLDDISHAQESLVALSGDSPSSDAEAAASLKGRFLRSSASAQDLLAAKEPAQLDDISHGQESLVALSGDSPSSDAEARPPQGPLPPLVGVGAGPPRGQGARAARQGRARPGVARRALRRLAVLGREAAASLKGRFLRSSASAQDLVKSKEPAQLRDFDQSQVESSSAHVAPPQHRDKVLIEKRYLRSSGSEQDLVKSKEPVQFDDGLFGKTRLARSIVGGEESTPYSRTHVVALIATDGKIASGTCGVGVGDDEDDGNCGETQYGCPSTACDGDSYGPWCMDENLVNWFYCAYGGDGDLWEGAATSTTSTTNAAVRSSTAVKSSSRRPIVSSAVRATCSRTSRACLWSASTCTITGFDHVCSKIIDAEKVLIHPDYDTSTMENDVALMFLSEPAPCAADGRTKTVTLDRSDSFDPYAGEEAHGRGLGRATNKQGSEYPNRLREVALDFIDNDACSSKWCPWWNPWCQSPISPDVMLCVAWDQRGEGFMLR</sequence>
<evidence type="ECO:0000256" key="5">
    <source>
        <dbReference type="ARBA" id="ARBA00023026"/>
    </source>
</evidence>
<evidence type="ECO:0000256" key="1">
    <source>
        <dbReference type="ARBA" id="ARBA00009183"/>
    </source>
</evidence>
<dbReference type="GO" id="GO:0004497">
    <property type="term" value="F:monooxygenase activity"/>
    <property type="evidence" value="ECO:0007669"/>
    <property type="project" value="UniProtKB-KW"/>
</dbReference>
<organism evidence="9 10">
    <name type="scientific">Aureococcus anophagefferens</name>
    <name type="common">Harmful bloom alga</name>
    <dbReference type="NCBI Taxonomy" id="44056"/>
    <lineage>
        <taxon>Eukaryota</taxon>
        <taxon>Sar</taxon>
        <taxon>Stramenopiles</taxon>
        <taxon>Ochrophyta</taxon>
        <taxon>Pelagophyceae</taxon>
        <taxon>Pelagomonadales</taxon>
        <taxon>Pelagomonadaceae</taxon>
        <taxon>Aureococcus</taxon>
    </lineage>
</organism>
<proteinExistence type="inferred from homology"/>
<evidence type="ECO:0000256" key="6">
    <source>
        <dbReference type="SAM" id="MobiDB-lite"/>
    </source>
</evidence>
<keyword evidence="9" id="KW-0503">Monooxygenase</keyword>
<dbReference type="InterPro" id="IPR050346">
    <property type="entry name" value="FMO-like"/>
</dbReference>
<dbReference type="InterPro" id="IPR009003">
    <property type="entry name" value="Peptidase_S1_PA"/>
</dbReference>
<evidence type="ECO:0000256" key="2">
    <source>
        <dbReference type="ARBA" id="ARBA00022630"/>
    </source>
</evidence>
<comment type="caution">
    <text evidence="9">The sequence shown here is derived from an EMBL/GenBank/DDBJ whole genome shotgun (WGS) entry which is preliminary data.</text>
</comment>
<dbReference type="Gene3D" id="2.40.10.10">
    <property type="entry name" value="Trypsin-like serine proteases"/>
    <property type="match status" value="1"/>
</dbReference>
<dbReference type="SUPFAM" id="SSF51905">
    <property type="entry name" value="FAD/NAD(P)-binding domain"/>
    <property type="match status" value="2"/>
</dbReference>
<evidence type="ECO:0000256" key="3">
    <source>
        <dbReference type="ARBA" id="ARBA00022827"/>
    </source>
</evidence>
<gene>
    <name evidence="9" type="ORF">SO694_00004767</name>
</gene>
<dbReference type="Pfam" id="PF00089">
    <property type="entry name" value="Trypsin"/>
    <property type="match status" value="1"/>
</dbReference>
<evidence type="ECO:0000259" key="8">
    <source>
        <dbReference type="Pfam" id="PF00089"/>
    </source>
</evidence>
<keyword evidence="7" id="KW-0472">Membrane</keyword>
<accession>A0ABR1G9D6</accession>
<feature type="transmembrane region" description="Helical" evidence="7">
    <location>
        <begin position="36"/>
        <end position="58"/>
    </location>
</feature>
<keyword evidence="3" id="KW-0274">FAD</keyword>
<evidence type="ECO:0000256" key="7">
    <source>
        <dbReference type="SAM" id="Phobius"/>
    </source>
</evidence>
<dbReference type="InterPro" id="IPR020946">
    <property type="entry name" value="Flavin_mOase-like"/>
</dbReference>
<dbReference type="InterPro" id="IPR036188">
    <property type="entry name" value="FAD/NAD-bd_sf"/>
</dbReference>
<dbReference type="InterPro" id="IPR043504">
    <property type="entry name" value="Peptidase_S1_PA_chymotrypsin"/>
</dbReference>
<dbReference type="Proteomes" id="UP001363151">
    <property type="component" value="Unassembled WGS sequence"/>
</dbReference>
<keyword evidence="5" id="KW-0843">Virulence</keyword>
<dbReference type="Pfam" id="PF00743">
    <property type="entry name" value="FMO-like"/>
    <property type="match status" value="2"/>
</dbReference>
<feature type="transmembrane region" description="Helical" evidence="7">
    <location>
        <begin position="805"/>
        <end position="827"/>
    </location>
</feature>
<keyword evidence="4" id="KW-0560">Oxidoreductase</keyword>
<dbReference type="InterPro" id="IPR001254">
    <property type="entry name" value="Trypsin_dom"/>
</dbReference>
<keyword evidence="7" id="KW-0812">Transmembrane</keyword>
<name>A0ABR1G9D6_AURAN</name>
<evidence type="ECO:0000256" key="4">
    <source>
        <dbReference type="ARBA" id="ARBA00023002"/>
    </source>
</evidence>
<dbReference type="EMBL" id="JBBJCI010000040">
    <property type="protein sequence ID" value="KAK7249788.1"/>
    <property type="molecule type" value="Genomic_DNA"/>
</dbReference>
<protein>
    <submittedName>
        <fullName evidence="9">N,N-dimethylaniline monooxygenase</fullName>
    </submittedName>
</protein>
<feature type="domain" description="Peptidase S1" evidence="8">
    <location>
        <begin position="1538"/>
        <end position="1632"/>
    </location>
</feature>
<evidence type="ECO:0000313" key="9">
    <source>
        <dbReference type="EMBL" id="KAK7249788.1"/>
    </source>
</evidence>
<dbReference type="PANTHER" id="PTHR23023">
    <property type="entry name" value="DIMETHYLANILINE MONOOXYGENASE"/>
    <property type="match status" value="1"/>
</dbReference>
<dbReference type="Gene3D" id="3.50.50.60">
    <property type="entry name" value="FAD/NAD(P)-binding domain"/>
    <property type="match status" value="1"/>
</dbReference>
<feature type="region of interest" description="Disordered" evidence="6">
    <location>
        <begin position="1239"/>
        <end position="1286"/>
    </location>
</feature>
<keyword evidence="10" id="KW-1185">Reference proteome</keyword>
<dbReference type="SUPFAM" id="SSF50494">
    <property type="entry name" value="Trypsin-like serine proteases"/>
    <property type="match status" value="1"/>
</dbReference>
<keyword evidence="2" id="KW-0285">Flavoprotein</keyword>